<comment type="caution">
    <text evidence="2">The sequence shown here is derived from an EMBL/GenBank/DDBJ whole genome shotgun (WGS) entry which is preliminary data.</text>
</comment>
<keyword evidence="3" id="KW-1185">Reference proteome</keyword>
<feature type="compositionally biased region" description="Basic and acidic residues" evidence="1">
    <location>
        <begin position="13"/>
        <end position="24"/>
    </location>
</feature>
<reference evidence="2 3" key="1">
    <citation type="submission" date="2019-05" db="EMBL/GenBank/DDBJ databases">
        <title>Another draft genome of Portunus trituberculatus and its Hox gene families provides insights of decapod evolution.</title>
        <authorList>
            <person name="Jeong J.-H."/>
            <person name="Song I."/>
            <person name="Kim S."/>
            <person name="Choi T."/>
            <person name="Kim D."/>
            <person name="Ryu S."/>
            <person name="Kim W."/>
        </authorList>
    </citation>
    <scope>NUCLEOTIDE SEQUENCE [LARGE SCALE GENOMIC DNA]</scope>
    <source>
        <tissue evidence="2">Muscle</tissue>
    </source>
</reference>
<feature type="region of interest" description="Disordered" evidence="1">
    <location>
        <begin position="1"/>
        <end position="35"/>
    </location>
</feature>
<gene>
    <name evidence="2" type="ORF">E2C01_101929</name>
</gene>
<proteinExistence type="predicted"/>
<dbReference type="AlphaFoldDB" id="A0A5B7KLJ3"/>
<accession>A0A5B7KLJ3</accession>
<evidence type="ECO:0000313" key="3">
    <source>
        <dbReference type="Proteomes" id="UP000324222"/>
    </source>
</evidence>
<feature type="compositionally biased region" description="Polar residues" evidence="1">
    <location>
        <begin position="1"/>
        <end position="11"/>
    </location>
</feature>
<organism evidence="2 3">
    <name type="scientific">Portunus trituberculatus</name>
    <name type="common">Swimming crab</name>
    <name type="synonym">Neptunus trituberculatus</name>
    <dbReference type="NCBI Taxonomy" id="210409"/>
    <lineage>
        <taxon>Eukaryota</taxon>
        <taxon>Metazoa</taxon>
        <taxon>Ecdysozoa</taxon>
        <taxon>Arthropoda</taxon>
        <taxon>Crustacea</taxon>
        <taxon>Multicrustacea</taxon>
        <taxon>Malacostraca</taxon>
        <taxon>Eumalacostraca</taxon>
        <taxon>Eucarida</taxon>
        <taxon>Decapoda</taxon>
        <taxon>Pleocyemata</taxon>
        <taxon>Brachyura</taxon>
        <taxon>Eubrachyura</taxon>
        <taxon>Portunoidea</taxon>
        <taxon>Portunidae</taxon>
        <taxon>Portuninae</taxon>
        <taxon>Portunus</taxon>
    </lineage>
</organism>
<protein>
    <submittedName>
        <fullName evidence="2">Uncharacterized protein</fullName>
    </submittedName>
</protein>
<dbReference type="Proteomes" id="UP000324222">
    <property type="component" value="Unassembled WGS sequence"/>
</dbReference>
<name>A0A5B7KLJ3_PORTR</name>
<evidence type="ECO:0000256" key="1">
    <source>
        <dbReference type="SAM" id="MobiDB-lite"/>
    </source>
</evidence>
<sequence length="73" mass="8354">MCSSIESTGTWKSEVEWTGRHLSNENKSSTGTQKDKVDWNRRVECSSAVCGWKEWQRQATHEPNFFSAVTGCR</sequence>
<dbReference type="EMBL" id="VSRR010149613">
    <property type="protein sequence ID" value="MPD06139.1"/>
    <property type="molecule type" value="Genomic_DNA"/>
</dbReference>
<evidence type="ECO:0000313" key="2">
    <source>
        <dbReference type="EMBL" id="MPD06139.1"/>
    </source>
</evidence>